<evidence type="ECO:0000256" key="1">
    <source>
        <dbReference type="SAM" id="Phobius"/>
    </source>
</evidence>
<feature type="transmembrane region" description="Helical" evidence="1">
    <location>
        <begin position="54"/>
        <end position="76"/>
    </location>
</feature>
<dbReference type="EMBL" id="CP000875">
    <property type="protein sequence ID" value="ABX07476.1"/>
    <property type="molecule type" value="Genomic_DNA"/>
</dbReference>
<keyword evidence="1" id="KW-0472">Membrane</keyword>
<feature type="transmembrane region" description="Helical" evidence="1">
    <location>
        <begin position="108"/>
        <end position="127"/>
    </location>
</feature>
<accession>A9B313</accession>
<dbReference type="AlphaFoldDB" id="A9B313"/>
<dbReference type="InParanoid" id="A9B313"/>
<feature type="transmembrane region" description="Helical" evidence="1">
    <location>
        <begin position="83"/>
        <end position="102"/>
    </location>
</feature>
<keyword evidence="1" id="KW-0812">Transmembrane</keyword>
<dbReference type="BioCyc" id="HAUR316274:GHYA-4906-MONOMER"/>
<dbReference type="HOGENOM" id="CLU_1842366_0_0_0"/>
<dbReference type="STRING" id="316274.Haur_4846"/>
<organism evidence="2 3">
    <name type="scientific">Herpetosiphon aurantiacus (strain ATCC 23779 / DSM 785 / 114-95)</name>
    <dbReference type="NCBI Taxonomy" id="316274"/>
    <lineage>
        <taxon>Bacteria</taxon>
        <taxon>Bacillati</taxon>
        <taxon>Chloroflexota</taxon>
        <taxon>Chloroflexia</taxon>
        <taxon>Herpetosiphonales</taxon>
        <taxon>Herpetosiphonaceae</taxon>
        <taxon>Herpetosiphon</taxon>
    </lineage>
</organism>
<proteinExistence type="predicted"/>
<evidence type="ECO:0000313" key="2">
    <source>
        <dbReference type="EMBL" id="ABX07476.1"/>
    </source>
</evidence>
<name>A9B313_HERA2</name>
<reference evidence="2 3" key="1">
    <citation type="journal article" date="2011" name="Stand. Genomic Sci.">
        <title>Complete genome sequence of the filamentous gliding predatory bacterium Herpetosiphon aurantiacus type strain (114-95(T)).</title>
        <authorList>
            <person name="Kiss H."/>
            <person name="Nett M."/>
            <person name="Domin N."/>
            <person name="Martin K."/>
            <person name="Maresca J.A."/>
            <person name="Copeland A."/>
            <person name="Lapidus A."/>
            <person name="Lucas S."/>
            <person name="Berry K.W."/>
            <person name="Glavina Del Rio T."/>
            <person name="Dalin E."/>
            <person name="Tice H."/>
            <person name="Pitluck S."/>
            <person name="Richardson P."/>
            <person name="Bruce D."/>
            <person name="Goodwin L."/>
            <person name="Han C."/>
            <person name="Detter J.C."/>
            <person name="Schmutz J."/>
            <person name="Brettin T."/>
            <person name="Land M."/>
            <person name="Hauser L."/>
            <person name="Kyrpides N.C."/>
            <person name="Ivanova N."/>
            <person name="Goker M."/>
            <person name="Woyke T."/>
            <person name="Klenk H.P."/>
            <person name="Bryant D.A."/>
        </authorList>
    </citation>
    <scope>NUCLEOTIDE SEQUENCE [LARGE SCALE GENOMIC DNA]</scope>
    <source>
        <strain evidence="3">ATCC 23779 / DSM 785 / 114-95</strain>
    </source>
</reference>
<dbReference type="KEGG" id="hau:Haur_4846"/>
<feature type="transmembrane region" description="Helical" evidence="1">
    <location>
        <begin position="21"/>
        <end position="42"/>
    </location>
</feature>
<keyword evidence="1" id="KW-1133">Transmembrane helix</keyword>
<keyword evidence="3" id="KW-1185">Reference proteome</keyword>
<evidence type="ECO:0000313" key="3">
    <source>
        <dbReference type="Proteomes" id="UP000000787"/>
    </source>
</evidence>
<gene>
    <name evidence="2" type="ordered locus">Haur_4846</name>
</gene>
<dbReference type="PROSITE" id="PS51257">
    <property type="entry name" value="PROKAR_LIPOPROTEIN"/>
    <property type="match status" value="1"/>
</dbReference>
<dbReference type="Proteomes" id="UP000000787">
    <property type="component" value="Chromosome"/>
</dbReference>
<protein>
    <submittedName>
        <fullName evidence="2">Uncharacterized protein</fullName>
    </submittedName>
</protein>
<sequence length="139" mass="15829">MYRVPHNPQPKYRWPMILMCCYYGFVGFLAILGSCTFFSIMIDSKMLGGNYILSLLWSSVLLLANVSRLGLLVGLLKFYRWAYYGALIIELLTIINLISQFVLHSGLITWPELASGLIGMLILGYLLQPKIKQQFLKST</sequence>